<accession>A0AAV2HFU3</accession>
<dbReference type="InterPro" id="IPR006180">
    <property type="entry name" value="3-OHacyl-CoA_DH_CS"/>
</dbReference>
<dbReference type="SUPFAM" id="SSF48179">
    <property type="entry name" value="6-phosphogluconate dehydrogenase C-terminal domain-like"/>
    <property type="match status" value="1"/>
</dbReference>
<protein>
    <recommendedName>
        <fullName evidence="7">Lambda-crystallin</fullName>
    </recommendedName>
</protein>
<organism evidence="5 6">
    <name type="scientific">Lymnaea stagnalis</name>
    <name type="common">Great pond snail</name>
    <name type="synonym">Helix stagnalis</name>
    <dbReference type="NCBI Taxonomy" id="6523"/>
    <lineage>
        <taxon>Eukaryota</taxon>
        <taxon>Metazoa</taxon>
        <taxon>Spiralia</taxon>
        <taxon>Lophotrochozoa</taxon>
        <taxon>Mollusca</taxon>
        <taxon>Gastropoda</taxon>
        <taxon>Heterobranchia</taxon>
        <taxon>Euthyneura</taxon>
        <taxon>Panpulmonata</taxon>
        <taxon>Hygrophila</taxon>
        <taxon>Lymnaeoidea</taxon>
        <taxon>Lymnaeidae</taxon>
        <taxon>Lymnaea</taxon>
    </lineage>
</organism>
<dbReference type="InterPro" id="IPR006108">
    <property type="entry name" value="3HC_DH_C"/>
</dbReference>
<dbReference type="Gene3D" id="1.10.1040.10">
    <property type="entry name" value="N-(1-d-carboxylethyl)-l-norvaline Dehydrogenase, domain 2"/>
    <property type="match status" value="1"/>
</dbReference>
<evidence type="ECO:0000256" key="2">
    <source>
        <dbReference type="ARBA" id="ARBA00023002"/>
    </source>
</evidence>
<dbReference type="PANTHER" id="PTHR48075:SF1">
    <property type="entry name" value="LAMBDA-CRYSTALLIN HOMOLOG"/>
    <property type="match status" value="1"/>
</dbReference>
<evidence type="ECO:0008006" key="7">
    <source>
        <dbReference type="Google" id="ProtNLM"/>
    </source>
</evidence>
<dbReference type="AlphaFoldDB" id="A0AAV2HFU3"/>
<dbReference type="InterPro" id="IPR006176">
    <property type="entry name" value="3-OHacyl-CoA_DH_NAD-bd"/>
</dbReference>
<evidence type="ECO:0000313" key="6">
    <source>
        <dbReference type="Proteomes" id="UP001497497"/>
    </source>
</evidence>
<dbReference type="InterPro" id="IPR036291">
    <property type="entry name" value="NAD(P)-bd_dom_sf"/>
</dbReference>
<evidence type="ECO:0000313" key="5">
    <source>
        <dbReference type="EMBL" id="CAL1532772.1"/>
    </source>
</evidence>
<keyword evidence="6" id="KW-1185">Reference proteome</keyword>
<proteinExistence type="inferred from homology"/>
<dbReference type="InterPro" id="IPR008927">
    <property type="entry name" value="6-PGluconate_DH-like_C_sf"/>
</dbReference>
<dbReference type="GO" id="GO:0006631">
    <property type="term" value="P:fatty acid metabolic process"/>
    <property type="evidence" value="ECO:0007669"/>
    <property type="project" value="InterPro"/>
</dbReference>
<dbReference type="GO" id="GO:0050104">
    <property type="term" value="F:L-gulonate 3-dehydrogenase activity"/>
    <property type="evidence" value="ECO:0007669"/>
    <property type="project" value="TreeGrafter"/>
</dbReference>
<comment type="similarity">
    <text evidence="1">Belongs to the 3-hydroxyacyl-CoA dehydrogenase family.</text>
</comment>
<keyword evidence="2" id="KW-0560">Oxidoreductase</keyword>
<dbReference type="Proteomes" id="UP001497497">
    <property type="component" value="Unassembled WGS sequence"/>
</dbReference>
<dbReference type="PANTHER" id="PTHR48075">
    <property type="entry name" value="3-HYDROXYACYL-COA DEHYDROGENASE FAMILY PROTEIN"/>
    <property type="match status" value="1"/>
</dbReference>
<dbReference type="SUPFAM" id="SSF51735">
    <property type="entry name" value="NAD(P)-binding Rossmann-fold domains"/>
    <property type="match status" value="1"/>
</dbReference>
<dbReference type="InterPro" id="IPR013328">
    <property type="entry name" value="6PGD_dom2"/>
</dbReference>
<dbReference type="Pfam" id="PF00725">
    <property type="entry name" value="3HCDH"/>
    <property type="match status" value="1"/>
</dbReference>
<feature type="domain" description="3-hydroxyacyl-CoA dehydrogenase C-terminal" evidence="3">
    <location>
        <begin position="189"/>
        <end position="237"/>
    </location>
</feature>
<dbReference type="EMBL" id="CAXITT010000125">
    <property type="protein sequence ID" value="CAL1532772.1"/>
    <property type="molecule type" value="Genomic_DNA"/>
</dbReference>
<dbReference type="Pfam" id="PF02737">
    <property type="entry name" value="3HCDH_N"/>
    <property type="match status" value="1"/>
</dbReference>
<evidence type="ECO:0000259" key="3">
    <source>
        <dbReference type="Pfam" id="PF00725"/>
    </source>
</evidence>
<gene>
    <name evidence="5" type="ORF">GSLYS_00006790001</name>
</gene>
<dbReference type="GO" id="GO:0070403">
    <property type="term" value="F:NAD+ binding"/>
    <property type="evidence" value="ECO:0007669"/>
    <property type="project" value="InterPro"/>
</dbReference>
<comment type="caution">
    <text evidence="5">The sequence shown here is derived from an EMBL/GenBank/DDBJ whole genome shotgun (WGS) entry which is preliminary data.</text>
</comment>
<reference evidence="5 6" key="1">
    <citation type="submission" date="2024-04" db="EMBL/GenBank/DDBJ databases">
        <authorList>
            <consortium name="Genoscope - CEA"/>
            <person name="William W."/>
        </authorList>
    </citation>
    <scope>NUCLEOTIDE SEQUENCE [LARGE SCALE GENOMIC DNA]</scope>
</reference>
<dbReference type="Gene3D" id="3.40.50.720">
    <property type="entry name" value="NAD(P)-binding Rossmann-like Domain"/>
    <property type="match status" value="1"/>
</dbReference>
<dbReference type="FunFam" id="3.40.50.720:FF:000356">
    <property type="entry name" value="Lambda-crystallin homolog"/>
    <property type="match status" value="1"/>
</dbReference>
<evidence type="ECO:0000259" key="4">
    <source>
        <dbReference type="Pfam" id="PF02737"/>
    </source>
</evidence>
<feature type="domain" description="3-hydroxyacyl-CoA dehydrogenase NAD binding" evidence="4">
    <location>
        <begin position="6"/>
        <end position="185"/>
    </location>
</feature>
<name>A0AAV2HFU3_LYMST</name>
<dbReference type="PROSITE" id="PS00067">
    <property type="entry name" value="3HCDH"/>
    <property type="match status" value="1"/>
</dbReference>
<evidence type="ECO:0000256" key="1">
    <source>
        <dbReference type="ARBA" id="ARBA00009463"/>
    </source>
</evidence>
<sequence>MSAQRIGVIGSGLIGRSFSMLFASAGYTVVVYDVLPAQLEAAKKDIWLQLNALEGQGLLRGKLSKEQQFESISTTQSIEDCVKGSFFIQECVPEVLDLKRKVWSQVDKLISPDAIMSSSTSALLPSAISEGLVNKNRFIISHPTNPPFYAPATEVVPAPWTDPDVVERTVSLLKEVGQVPVLIKKEVPGFVLNRIQYAIMGECYRLIRDGVVSPSDCDLIMSQGLGVRYAFMGPWETGYLNAEGMYSYRDRYADMILGIQESFGPPERMDGPTLDLIQEDISRVAGPVENIAVRRQWRDKRLIALAKLKQDLDKAE</sequence>